<keyword evidence="6" id="KW-0800">Toxin</keyword>
<dbReference type="PANTHER" id="PTHR24173">
    <property type="entry name" value="ANKYRIN REPEAT CONTAINING"/>
    <property type="match status" value="1"/>
</dbReference>
<dbReference type="GO" id="GO:0005576">
    <property type="term" value="C:extracellular region"/>
    <property type="evidence" value="ECO:0007669"/>
    <property type="project" value="UniProtKB-SubCell"/>
</dbReference>
<keyword evidence="11" id="KW-1053">Target membrane</keyword>
<dbReference type="AlphaFoldDB" id="A0AAV6UXX6"/>
<keyword evidence="8" id="KW-0677">Repeat</keyword>
<evidence type="ECO:0000256" key="11">
    <source>
        <dbReference type="ARBA" id="ARBA00023298"/>
    </source>
</evidence>
<evidence type="ECO:0000256" key="9">
    <source>
        <dbReference type="ARBA" id="ARBA00023028"/>
    </source>
</evidence>
<evidence type="ECO:0000256" key="1">
    <source>
        <dbReference type="ARBA" id="ARBA00004175"/>
    </source>
</evidence>
<dbReference type="PROSITE" id="PS50297">
    <property type="entry name" value="ANK_REP_REGION"/>
    <property type="match status" value="6"/>
</dbReference>
<evidence type="ECO:0000256" key="2">
    <source>
        <dbReference type="ARBA" id="ARBA00004613"/>
    </source>
</evidence>
<evidence type="ECO:0000256" key="10">
    <source>
        <dbReference type="ARBA" id="ARBA00023043"/>
    </source>
</evidence>
<gene>
    <name evidence="13" type="ORF">JTE90_019268</name>
</gene>
<dbReference type="Proteomes" id="UP000827092">
    <property type="component" value="Unassembled WGS sequence"/>
</dbReference>
<dbReference type="PRINTS" id="PR01415">
    <property type="entry name" value="ANKYRIN"/>
</dbReference>
<keyword evidence="3" id="KW-0268">Exocytosis</keyword>
<evidence type="ECO:0000313" key="14">
    <source>
        <dbReference type="Proteomes" id="UP000827092"/>
    </source>
</evidence>
<sequence length="331" mass="36805">MFLPFNIFRQQLLDAAQASDFAKFSQLSSNHTSFVSRWKDLCTRGGDTVVHLSAQSGCLEVIKFYAESGNKLILEHRNLDGKTPLHVAAHSGQLQCLKYLLQCIVDVNALKRADWTPLMLACTKPYLEIVKELLQHGASLDIVNKDGWTAFHIATREGHLDIVKFLLDSNHTVWNTTSKNGRTPLHTASLHGHLNVVELLVADAQYNINVKDSCGTTPLMDAAYGNHNHVLKYLISKGAIADEVDKLGKNVLHISAETGNLESIKYLIENSLIDINSQTTQGLTPLHFAYKENKVECVKLLLDLGSDTSISDRQNRTALEYSKKADVRLCV</sequence>
<dbReference type="GO" id="GO:0044231">
    <property type="term" value="C:host cell presynaptic membrane"/>
    <property type="evidence" value="ECO:0007669"/>
    <property type="project" value="UniProtKB-KW"/>
</dbReference>
<evidence type="ECO:0000256" key="4">
    <source>
        <dbReference type="ARBA" id="ARBA00022525"/>
    </source>
</evidence>
<proteinExistence type="predicted"/>
<feature type="repeat" description="ANK" evidence="12">
    <location>
        <begin position="80"/>
        <end position="112"/>
    </location>
</feature>
<feature type="repeat" description="ANK" evidence="12">
    <location>
        <begin position="180"/>
        <end position="201"/>
    </location>
</feature>
<keyword evidence="10 12" id="KW-0040">ANK repeat</keyword>
<dbReference type="SUPFAM" id="SSF48403">
    <property type="entry name" value="Ankyrin repeat"/>
    <property type="match status" value="1"/>
</dbReference>
<evidence type="ECO:0000256" key="6">
    <source>
        <dbReference type="ARBA" id="ARBA00022656"/>
    </source>
</evidence>
<dbReference type="Pfam" id="PF13637">
    <property type="entry name" value="Ank_4"/>
    <property type="match status" value="1"/>
</dbReference>
<dbReference type="Gene3D" id="1.25.40.20">
    <property type="entry name" value="Ankyrin repeat-containing domain"/>
    <property type="match status" value="5"/>
</dbReference>
<dbReference type="EMBL" id="JAFNEN010000239">
    <property type="protein sequence ID" value="KAG8188360.1"/>
    <property type="molecule type" value="Genomic_DNA"/>
</dbReference>
<evidence type="ECO:0000256" key="8">
    <source>
        <dbReference type="ARBA" id="ARBA00022737"/>
    </source>
</evidence>
<accession>A0AAV6UXX6</accession>
<keyword evidence="9" id="KW-0638">Presynaptic neurotoxin</keyword>
<evidence type="ECO:0000256" key="12">
    <source>
        <dbReference type="PROSITE-ProRule" id="PRU00023"/>
    </source>
</evidence>
<dbReference type="GO" id="GO:0090729">
    <property type="term" value="F:toxin activity"/>
    <property type="evidence" value="ECO:0007669"/>
    <property type="project" value="UniProtKB-KW"/>
</dbReference>
<organism evidence="13 14">
    <name type="scientific">Oedothorax gibbosus</name>
    <dbReference type="NCBI Taxonomy" id="931172"/>
    <lineage>
        <taxon>Eukaryota</taxon>
        <taxon>Metazoa</taxon>
        <taxon>Ecdysozoa</taxon>
        <taxon>Arthropoda</taxon>
        <taxon>Chelicerata</taxon>
        <taxon>Arachnida</taxon>
        <taxon>Araneae</taxon>
        <taxon>Araneomorphae</taxon>
        <taxon>Entelegynae</taxon>
        <taxon>Araneoidea</taxon>
        <taxon>Linyphiidae</taxon>
        <taxon>Erigoninae</taxon>
        <taxon>Oedothorax</taxon>
    </lineage>
</organism>
<feature type="repeat" description="ANK" evidence="12">
    <location>
        <begin position="281"/>
        <end position="313"/>
    </location>
</feature>
<dbReference type="PROSITE" id="PS50088">
    <property type="entry name" value="ANK_REPEAT"/>
    <property type="match status" value="6"/>
</dbReference>
<dbReference type="Pfam" id="PF00023">
    <property type="entry name" value="Ank"/>
    <property type="match status" value="1"/>
</dbReference>
<feature type="repeat" description="ANK" evidence="12">
    <location>
        <begin position="113"/>
        <end position="145"/>
    </location>
</feature>
<dbReference type="Pfam" id="PF12796">
    <property type="entry name" value="Ank_2"/>
    <property type="match status" value="2"/>
</dbReference>
<evidence type="ECO:0000256" key="3">
    <source>
        <dbReference type="ARBA" id="ARBA00022483"/>
    </source>
</evidence>
<dbReference type="InterPro" id="IPR002110">
    <property type="entry name" value="Ankyrin_rpt"/>
</dbReference>
<dbReference type="PANTHER" id="PTHR24173:SF74">
    <property type="entry name" value="ANKYRIN REPEAT DOMAIN-CONTAINING PROTEIN 16"/>
    <property type="match status" value="1"/>
</dbReference>
<feature type="repeat" description="ANK" evidence="12">
    <location>
        <begin position="146"/>
        <end position="170"/>
    </location>
</feature>
<dbReference type="GO" id="GO:0006887">
    <property type="term" value="P:exocytosis"/>
    <property type="evidence" value="ECO:0007669"/>
    <property type="project" value="UniProtKB-KW"/>
</dbReference>
<evidence type="ECO:0000256" key="7">
    <source>
        <dbReference type="ARBA" id="ARBA00022699"/>
    </source>
</evidence>
<comment type="caution">
    <text evidence="13">The sequence shown here is derived from an EMBL/GenBank/DDBJ whole genome shotgun (WGS) entry which is preliminary data.</text>
</comment>
<reference evidence="13 14" key="1">
    <citation type="journal article" date="2022" name="Nat. Ecol. Evol.">
        <title>A masculinizing supergene underlies an exaggerated male reproductive morph in a spider.</title>
        <authorList>
            <person name="Hendrickx F."/>
            <person name="De Corte Z."/>
            <person name="Sonet G."/>
            <person name="Van Belleghem S.M."/>
            <person name="Kostlbacher S."/>
            <person name="Vangestel C."/>
        </authorList>
    </citation>
    <scope>NUCLEOTIDE SEQUENCE [LARGE SCALE GENOMIC DNA]</scope>
    <source>
        <strain evidence="13">W744_W776</strain>
    </source>
</reference>
<dbReference type="GO" id="GO:0044218">
    <property type="term" value="C:other organism cell membrane"/>
    <property type="evidence" value="ECO:0007669"/>
    <property type="project" value="UniProtKB-KW"/>
</dbReference>
<name>A0AAV6UXX6_9ARAC</name>
<keyword evidence="14" id="KW-1185">Reference proteome</keyword>
<keyword evidence="5" id="KW-1052">Target cell membrane</keyword>
<dbReference type="SMART" id="SM00248">
    <property type="entry name" value="ANK"/>
    <property type="match status" value="8"/>
</dbReference>
<dbReference type="InterPro" id="IPR036770">
    <property type="entry name" value="Ankyrin_rpt-contain_sf"/>
</dbReference>
<protein>
    <recommendedName>
        <fullName evidence="15">Ankyrin repeat domain-containing protein 16</fullName>
    </recommendedName>
</protein>
<keyword evidence="4" id="KW-0964">Secreted</keyword>
<evidence type="ECO:0008006" key="15">
    <source>
        <dbReference type="Google" id="ProtNLM"/>
    </source>
</evidence>
<evidence type="ECO:0000313" key="13">
    <source>
        <dbReference type="EMBL" id="KAG8188360.1"/>
    </source>
</evidence>
<feature type="repeat" description="ANK" evidence="12">
    <location>
        <begin position="214"/>
        <end position="246"/>
    </location>
</feature>
<evidence type="ECO:0000256" key="5">
    <source>
        <dbReference type="ARBA" id="ARBA00022537"/>
    </source>
</evidence>
<comment type="subcellular location">
    <subcellularLocation>
        <location evidence="2">Secreted</location>
    </subcellularLocation>
    <subcellularLocation>
        <location evidence="1">Target cell membrane</location>
    </subcellularLocation>
</comment>
<keyword evidence="7" id="KW-0528">Neurotoxin</keyword>
<keyword evidence="11" id="KW-0472">Membrane</keyword>